<dbReference type="SFLD" id="SFLDS00005">
    <property type="entry name" value="Isoprenoid_Synthase_Type_I"/>
    <property type="match status" value="1"/>
</dbReference>
<dbReference type="Proteomes" id="UP000422736">
    <property type="component" value="Chromosome 1"/>
</dbReference>
<dbReference type="InterPro" id="IPR008949">
    <property type="entry name" value="Isoprenoid_synthase_dom_sf"/>
</dbReference>
<evidence type="ECO:0000313" key="6">
    <source>
        <dbReference type="Proteomes" id="UP000422736"/>
    </source>
</evidence>
<keyword evidence="6" id="KW-1185">Reference proteome</keyword>
<keyword evidence="1 4" id="KW-0808">Transferase</keyword>
<dbReference type="SUPFAM" id="SSF48576">
    <property type="entry name" value="Terpenoid synthases"/>
    <property type="match status" value="1"/>
</dbReference>
<organism evidence="5 6">
    <name type="scientific">Kluyveromyces marxianus</name>
    <name type="common">Yeast</name>
    <name type="synonym">Candida kefyr</name>
    <dbReference type="NCBI Taxonomy" id="4911"/>
    <lineage>
        <taxon>Eukaryota</taxon>
        <taxon>Fungi</taxon>
        <taxon>Dikarya</taxon>
        <taxon>Ascomycota</taxon>
        <taxon>Saccharomycotina</taxon>
        <taxon>Saccharomycetes</taxon>
        <taxon>Saccharomycetales</taxon>
        <taxon>Saccharomycetaceae</taxon>
        <taxon>Kluyveromyces</taxon>
    </lineage>
</organism>
<name>A0ABX6ET22_KLUMA</name>
<keyword evidence="2" id="KW-0479">Metal-binding</keyword>
<dbReference type="EMBL" id="CP015054">
    <property type="protein sequence ID" value="QGN13448.1"/>
    <property type="molecule type" value="Genomic_DNA"/>
</dbReference>
<dbReference type="Gene3D" id="1.10.600.10">
    <property type="entry name" value="Farnesyl Diphosphate Synthase"/>
    <property type="match status" value="1"/>
</dbReference>
<evidence type="ECO:0000313" key="5">
    <source>
        <dbReference type="EMBL" id="QGN13448.1"/>
    </source>
</evidence>
<sequence length="311" mass="35130">MESLDQIIKDSSLQAPAPVVAPFEYLVKMQGKKVRTRLLYEFAKLYEVPAASVDAVSEFIDELHTASLLIDDIEDNAELRRGKVAAHKKFGIWTTLNSAQCAVYIAISKLLGKENQASLPSIINEELIRLHFGQGQDIYWRDNGIVPSLEEYYEMAKNKTGGLFRLMVRLLQALSSNKERSKDYDLIPLANAAGILYQIRDDYLNLFSNQMFEQKGFADDLTEGKFSFPIIHGITLSHSVDGDNYVLKTILSKPTDIDTKTQLLDYLKEKTHTDVYTREIINSLGNKVISEFIPDELDSIKAILSKLCDLN</sequence>
<evidence type="ECO:0000256" key="3">
    <source>
        <dbReference type="ARBA" id="ARBA00022842"/>
    </source>
</evidence>
<evidence type="ECO:0000256" key="2">
    <source>
        <dbReference type="ARBA" id="ARBA00022723"/>
    </source>
</evidence>
<dbReference type="InterPro" id="IPR033749">
    <property type="entry name" value="Polyprenyl_synt_CS"/>
</dbReference>
<dbReference type="CDD" id="cd00685">
    <property type="entry name" value="Trans_IPPS_HT"/>
    <property type="match status" value="1"/>
</dbReference>
<keyword evidence="3" id="KW-0460">Magnesium</keyword>
<comment type="similarity">
    <text evidence="4">Belongs to the FPP/GGPP synthase family.</text>
</comment>
<evidence type="ECO:0000256" key="1">
    <source>
        <dbReference type="ARBA" id="ARBA00022679"/>
    </source>
</evidence>
<dbReference type="PANTHER" id="PTHR12001:SF44">
    <property type="entry name" value="GERANYLGERANYL PYROPHOSPHATE SYNTHASE"/>
    <property type="match status" value="1"/>
</dbReference>
<dbReference type="PANTHER" id="PTHR12001">
    <property type="entry name" value="GERANYLGERANYL PYROPHOSPHATE SYNTHASE"/>
    <property type="match status" value="1"/>
</dbReference>
<dbReference type="Pfam" id="PF00348">
    <property type="entry name" value="polyprenyl_synt"/>
    <property type="match status" value="1"/>
</dbReference>
<reference evidence="5 6" key="1">
    <citation type="submission" date="2016-03" db="EMBL/GenBank/DDBJ databases">
        <title>How can Kluyveromyces marxianus grow so fast - potential evolutionary course in Saccharomyces Complex revealed by comparative genomics.</title>
        <authorList>
            <person name="Mo W."/>
            <person name="Lu W."/>
            <person name="Yang X."/>
            <person name="Qi J."/>
            <person name="Lv H."/>
        </authorList>
    </citation>
    <scope>NUCLEOTIDE SEQUENCE [LARGE SCALE GENOMIC DNA]</scope>
    <source>
        <strain evidence="5 6">FIM1</strain>
    </source>
</reference>
<dbReference type="PROSITE" id="PS00723">
    <property type="entry name" value="POLYPRENYL_SYNTHASE_1"/>
    <property type="match status" value="1"/>
</dbReference>
<accession>A0ABX6ET22</accession>
<proteinExistence type="inferred from homology"/>
<evidence type="ECO:0000256" key="4">
    <source>
        <dbReference type="RuleBase" id="RU004466"/>
    </source>
</evidence>
<gene>
    <name evidence="5" type="primary">BTS1</name>
    <name evidence="5" type="ORF">FIM1_85</name>
</gene>
<protein>
    <submittedName>
        <fullName evidence="5">Geranylgeranyl pyrophosphate synthetase</fullName>
    </submittedName>
</protein>
<dbReference type="InterPro" id="IPR000092">
    <property type="entry name" value="Polyprenyl_synt"/>
</dbReference>